<reference evidence="2" key="1">
    <citation type="journal article" date="2014" name="Int. J. Syst. Evol. Microbiol.">
        <title>Complete genome sequence of Corynebacterium casei LMG S-19264T (=DSM 44701T), isolated from a smear-ripened cheese.</title>
        <authorList>
            <consortium name="US DOE Joint Genome Institute (JGI-PGF)"/>
            <person name="Walter F."/>
            <person name="Albersmeier A."/>
            <person name="Kalinowski J."/>
            <person name="Ruckert C."/>
        </authorList>
    </citation>
    <scope>NUCLEOTIDE SEQUENCE</scope>
    <source>
        <strain evidence="2">CGMCC 1.15152</strain>
    </source>
</reference>
<dbReference type="RefSeq" id="WP_188711758.1">
    <property type="nucleotide sequence ID" value="NZ_BMHO01000001.1"/>
</dbReference>
<keyword evidence="3" id="KW-1185">Reference proteome</keyword>
<keyword evidence="1" id="KW-1133">Transmembrane helix</keyword>
<dbReference type="EMBL" id="BMHO01000001">
    <property type="protein sequence ID" value="GGD36273.1"/>
    <property type="molecule type" value="Genomic_DNA"/>
</dbReference>
<feature type="transmembrane region" description="Helical" evidence="1">
    <location>
        <begin position="16"/>
        <end position="35"/>
    </location>
</feature>
<protein>
    <recommendedName>
        <fullName evidence="4">PH domain-containing protein</fullName>
    </recommendedName>
</protein>
<sequence>MPPAENKLVFRSVMGWVWFGLATAIAAFLLIDMAIRGSVWDAFLVAPWLAAICWVVWVFQVVPRIEADDSAARLFNLLRVIDVPWGTVAEVRLRYNVEFTLRQGGKITAWGGSSRRLHRSIGRRSAEDPADSEAEALQRLHSHADGSPGAVTKTWDWPSIAAAIVIAAWLVFSLTQTNGIVLPG</sequence>
<organism evidence="2 3">
    <name type="scientific">Microbacterium faecale</name>
    <dbReference type="NCBI Taxonomy" id="1804630"/>
    <lineage>
        <taxon>Bacteria</taxon>
        <taxon>Bacillati</taxon>
        <taxon>Actinomycetota</taxon>
        <taxon>Actinomycetes</taxon>
        <taxon>Micrococcales</taxon>
        <taxon>Microbacteriaceae</taxon>
        <taxon>Microbacterium</taxon>
    </lineage>
</organism>
<comment type="caution">
    <text evidence="2">The sequence shown here is derived from an EMBL/GenBank/DDBJ whole genome shotgun (WGS) entry which is preliminary data.</text>
</comment>
<evidence type="ECO:0000256" key="1">
    <source>
        <dbReference type="SAM" id="Phobius"/>
    </source>
</evidence>
<reference evidence="2" key="2">
    <citation type="submission" date="2020-09" db="EMBL/GenBank/DDBJ databases">
        <authorList>
            <person name="Sun Q."/>
            <person name="Zhou Y."/>
        </authorList>
    </citation>
    <scope>NUCLEOTIDE SEQUENCE</scope>
    <source>
        <strain evidence="2">CGMCC 1.15152</strain>
    </source>
</reference>
<evidence type="ECO:0000313" key="2">
    <source>
        <dbReference type="EMBL" id="GGD36273.1"/>
    </source>
</evidence>
<gene>
    <name evidence="2" type="ORF">GCM10010915_16130</name>
</gene>
<proteinExistence type="predicted"/>
<feature type="transmembrane region" description="Helical" evidence="1">
    <location>
        <begin position="42"/>
        <end position="62"/>
    </location>
</feature>
<accession>A0A916Y9Y1</accession>
<evidence type="ECO:0000313" key="3">
    <source>
        <dbReference type="Proteomes" id="UP000633205"/>
    </source>
</evidence>
<dbReference type="AlphaFoldDB" id="A0A916Y9Y1"/>
<dbReference type="Proteomes" id="UP000633205">
    <property type="component" value="Unassembled WGS sequence"/>
</dbReference>
<feature type="transmembrane region" description="Helical" evidence="1">
    <location>
        <begin position="157"/>
        <end position="175"/>
    </location>
</feature>
<evidence type="ECO:0008006" key="4">
    <source>
        <dbReference type="Google" id="ProtNLM"/>
    </source>
</evidence>
<keyword evidence="1" id="KW-0472">Membrane</keyword>
<name>A0A916Y9Y1_9MICO</name>
<keyword evidence="1" id="KW-0812">Transmembrane</keyword>